<name>B7G8H1_PHATC</name>
<dbReference type="PaxDb" id="2850-Phatr7181"/>
<dbReference type="PANTHER" id="PTHR10663:SF375">
    <property type="entry name" value="LD29171P"/>
    <property type="match status" value="1"/>
</dbReference>
<dbReference type="RefSeq" id="XP_002183468.1">
    <property type="nucleotide sequence ID" value="XM_002183432.1"/>
</dbReference>
<feature type="non-terminal residue" evidence="1">
    <location>
        <position position="122"/>
    </location>
</feature>
<keyword evidence="2" id="KW-1185">Reference proteome</keyword>
<dbReference type="Proteomes" id="UP000000759">
    <property type="component" value="Chromosome 19"/>
</dbReference>
<reference evidence="1 2" key="1">
    <citation type="journal article" date="2008" name="Nature">
        <title>The Phaeodactylum genome reveals the evolutionary history of diatom genomes.</title>
        <authorList>
            <person name="Bowler C."/>
            <person name="Allen A.E."/>
            <person name="Badger J.H."/>
            <person name="Grimwood J."/>
            <person name="Jabbari K."/>
            <person name="Kuo A."/>
            <person name="Maheswari U."/>
            <person name="Martens C."/>
            <person name="Maumus F."/>
            <person name="Otillar R.P."/>
            <person name="Rayko E."/>
            <person name="Salamov A."/>
            <person name="Vandepoele K."/>
            <person name="Beszteri B."/>
            <person name="Gruber A."/>
            <person name="Heijde M."/>
            <person name="Katinka M."/>
            <person name="Mock T."/>
            <person name="Valentin K."/>
            <person name="Verret F."/>
            <person name="Berges J.A."/>
            <person name="Brownlee C."/>
            <person name="Cadoret J.P."/>
            <person name="Chiovitti A."/>
            <person name="Choi C.J."/>
            <person name="Coesel S."/>
            <person name="De Martino A."/>
            <person name="Detter J.C."/>
            <person name="Durkin C."/>
            <person name="Falciatore A."/>
            <person name="Fournet J."/>
            <person name="Haruta M."/>
            <person name="Huysman M.J."/>
            <person name="Jenkins B.D."/>
            <person name="Jiroutova K."/>
            <person name="Jorgensen R.E."/>
            <person name="Joubert Y."/>
            <person name="Kaplan A."/>
            <person name="Kroger N."/>
            <person name="Kroth P.G."/>
            <person name="La Roche J."/>
            <person name="Lindquist E."/>
            <person name="Lommer M."/>
            <person name="Martin-Jezequel V."/>
            <person name="Lopez P.J."/>
            <person name="Lucas S."/>
            <person name="Mangogna M."/>
            <person name="McGinnis K."/>
            <person name="Medlin L.K."/>
            <person name="Montsant A."/>
            <person name="Oudot-Le Secq M.P."/>
            <person name="Napoli C."/>
            <person name="Obornik M."/>
            <person name="Parker M.S."/>
            <person name="Petit J.L."/>
            <person name="Porcel B.M."/>
            <person name="Poulsen N."/>
            <person name="Robison M."/>
            <person name="Rychlewski L."/>
            <person name="Rynearson T.A."/>
            <person name="Schmutz J."/>
            <person name="Shapiro H."/>
            <person name="Siaut M."/>
            <person name="Stanley M."/>
            <person name="Sussman M.R."/>
            <person name="Taylor A.R."/>
            <person name="Vardi A."/>
            <person name="von Dassow P."/>
            <person name="Vyverman W."/>
            <person name="Willis A."/>
            <person name="Wyrwicz L.S."/>
            <person name="Rokhsar D.S."/>
            <person name="Weissenbach J."/>
            <person name="Armbrust E.V."/>
            <person name="Green B.R."/>
            <person name="Van de Peer Y."/>
            <person name="Grigoriev I.V."/>
        </authorList>
    </citation>
    <scope>NUCLEOTIDE SEQUENCE [LARGE SCALE GENOMIC DNA]</scope>
    <source>
        <strain evidence="1 2">CCAP 1055/1</strain>
    </source>
</reference>
<dbReference type="KEGG" id="pti:PHATRDRAFT_7181"/>
<dbReference type="AlphaFoldDB" id="B7G8H1"/>
<reference evidence="2" key="2">
    <citation type="submission" date="2008-08" db="EMBL/GenBank/DDBJ databases">
        <authorList>
            <consortium name="Diatom Consortium"/>
            <person name="Grigoriev I."/>
            <person name="Grimwood J."/>
            <person name="Kuo A."/>
            <person name="Otillar R.P."/>
            <person name="Salamov A."/>
            <person name="Detter J.C."/>
            <person name="Lindquist E."/>
            <person name="Shapiro H."/>
            <person name="Lucas S."/>
            <person name="Glavina del Rio T."/>
            <person name="Pitluck S."/>
            <person name="Rokhsar D."/>
            <person name="Bowler C."/>
        </authorList>
    </citation>
    <scope>GENOME REANNOTATION</scope>
    <source>
        <strain evidence="2">CCAP 1055/1</strain>
    </source>
</reference>
<evidence type="ECO:0000313" key="1">
    <source>
        <dbReference type="EMBL" id="EEC45168.1"/>
    </source>
</evidence>
<evidence type="ECO:0000313" key="2">
    <source>
        <dbReference type="Proteomes" id="UP000000759"/>
    </source>
</evidence>
<dbReference type="InParanoid" id="B7G8H1"/>
<sequence length="122" mass="14194">IEAIYERSSSLSAPAVKDFVSQLCHVSNLEISFHHTQPNIYNLQKLVEVTHYNMDKRPRLIFAELWVTVADHLTATALHSNPALAMYAVDSFRQLSIQYLKRDELEVFEFQKRFLKPLETVM</sequence>
<dbReference type="PANTHER" id="PTHR10663">
    <property type="entry name" value="GUANYL-NUCLEOTIDE EXCHANGE FACTOR"/>
    <property type="match status" value="1"/>
</dbReference>
<accession>B7G8H1</accession>
<dbReference type="GeneID" id="7195075"/>
<protein>
    <submittedName>
        <fullName evidence="1">Uncharacterized protein</fullName>
    </submittedName>
</protein>
<dbReference type="EMBL" id="CM000621">
    <property type="protein sequence ID" value="EEC45168.1"/>
    <property type="molecule type" value="Genomic_DNA"/>
</dbReference>
<proteinExistence type="predicted"/>
<dbReference type="OrthoDB" id="430364at2759"/>
<dbReference type="eggNOG" id="KOG0929">
    <property type="taxonomic scope" value="Eukaryota"/>
</dbReference>
<feature type="non-terminal residue" evidence="1">
    <location>
        <position position="1"/>
    </location>
</feature>
<dbReference type="STRING" id="556484.B7G8H1"/>
<gene>
    <name evidence="1" type="ORF">PHATRDRAFT_7181</name>
</gene>
<organism evidence="1 2">
    <name type="scientific">Phaeodactylum tricornutum (strain CCAP 1055/1)</name>
    <dbReference type="NCBI Taxonomy" id="556484"/>
    <lineage>
        <taxon>Eukaryota</taxon>
        <taxon>Sar</taxon>
        <taxon>Stramenopiles</taxon>
        <taxon>Ochrophyta</taxon>
        <taxon>Bacillariophyta</taxon>
        <taxon>Bacillariophyceae</taxon>
        <taxon>Bacillariophycidae</taxon>
        <taxon>Naviculales</taxon>
        <taxon>Phaeodactylaceae</taxon>
        <taxon>Phaeodactylum</taxon>
    </lineage>
</organism>